<organism evidence="2 3">
    <name type="scientific">Oldenlandia corymbosa var. corymbosa</name>
    <dbReference type="NCBI Taxonomy" id="529605"/>
    <lineage>
        <taxon>Eukaryota</taxon>
        <taxon>Viridiplantae</taxon>
        <taxon>Streptophyta</taxon>
        <taxon>Embryophyta</taxon>
        <taxon>Tracheophyta</taxon>
        <taxon>Spermatophyta</taxon>
        <taxon>Magnoliopsida</taxon>
        <taxon>eudicotyledons</taxon>
        <taxon>Gunneridae</taxon>
        <taxon>Pentapetalae</taxon>
        <taxon>asterids</taxon>
        <taxon>lamiids</taxon>
        <taxon>Gentianales</taxon>
        <taxon>Rubiaceae</taxon>
        <taxon>Rubioideae</taxon>
        <taxon>Spermacoceae</taxon>
        <taxon>Hedyotis-Oldenlandia complex</taxon>
        <taxon>Oldenlandia</taxon>
    </lineage>
</organism>
<accession>A0AAV1CZX1</accession>
<keyword evidence="3" id="KW-1185">Reference proteome</keyword>
<dbReference type="Proteomes" id="UP001161247">
    <property type="component" value="Chromosome 4"/>
</dbReference>
<dbReference type="PANTHER" id="PTHR33978">
    <property type="entry name" value="SERINE/THREONINE-KINASE"/>
    <property type="match status" value="1"/>
</dbReference>
<dbReference type="PANTHER" id="PTHR33978:SF18">
    <property type="entry name" value="OS01G0656300 PROTEIN"/>
    <property type="match status" value="1"/>
</dbReference>
<protein>
    <submittedName>
        <fullName evidence="2">OLC1v1038418C1</fullName>
    </submittedName>
</protein>
<reference evidence="2" key="1">
    <citation type="submission" date="2023-03" db="EMBL/GenBank/DDBJ databases">
        <authorList>
            <person name="Julca I."/>
        </authorList>
    </citation>
    <scope>NUCLEOTIDE SEQUENCE</scope>
</reference>
<dbReference type="AlphaFoldDB" id="A0AAV1CZX1"/>
<gene>
    <name evidence="2" type="ORF">OLC1_LOCUS10818</name>
</gene>
<feature type="region of interest" description="Disordered" evidence="1">
    <location>
        <begin position="65"/>
        <end position="93"/>
    </location>
</feature>
<evidence type="ECO:0000313" key="3">
    <source>
        <dbReference type="Proteomes" id="UP001161247"/>
    </source>
</evidence>
<feature type="compositionally biased region" description="Low complexity" evidence="1">
    <location>
        <begin position="65"/>
        <end position="78"/>
    </location>
</feature>
<evidence type="ECO:0000313" key="2">
    <source>
        <dbReference type="EMBL" id="CAI9101159.1"/>
    </source>
</evidence>
<dbReference type="EMBL" id="OX459121">
    <property type="protein sequence ID" value="CAI9101159.1"/>
    <property type="molecule type" value="Genomic_DNA"/>
</dbReference>
<name>A0AAV1CZX1_OLDCO</name>
<evidence type="ECO:0000256" key="1">
    <source>
        <dbReference type="SAM" id="MobiDB-lite"/>
    </source>
</evidence>
<proteinExistence type="predicted"/>
<sequence>MKEKEKRSSNEVWDCGSPLYDSYELACLSHVIDRHMMMLPSLAASKSRKLKEEEEEEMVMIADAGSPGLSDLSSNSSPKELIKKKKRRGGGEGTSCIGVSFLWSNWRRKRICDHDDLNGIEGEVVKKGKKVMKFSDGISRVYNRISSLRK</sequence>